<dbReference type="InterPro" id="IPR047057">
    <property type="entry name" value="MerR_fam"/>
</dbReference>
<keyword evidence="1" id="KW-0678">Repressor</keyword>
<evidence type="ECO:0000256" key="1">
    <source>
        <dbReference type="ARBA" id="ARBA00022491"/>
    </source>
</evidence>
<feature type="domain" description="HTH merR-type" evidence="5">
    <location>
        <begin position="3"/>
        <end position="72"/>
    </location>
</feature>
<gene>
    <name evidence="6" type="ORF">DRZ78_02385</name>
</gene>
<name>A0A662D5B1_UNCAE</name>
<keyword evidence="3" id="KW-0238">DNA-binding</keyword>
<dbReference type="PANTHER" id="PTHR30204">
    <property type="entry name" value="REDOX-CYCLING DRUG-SENSING TRANSCRIPTIONAL ACTIVATOR SOXR"/>
    <property type="match status" value="1"/>
</dbReference>
<dbReference type="InterPro" id="IPR000551">
    <property type="entry name" value="MerR-type_HTH_dom"/>
</dbReference>
<comment type="caution">
    <text evidence="6">The sequence shown here is derived from an EMBL/GenBank/DDBJ whole genome shotgun (WGS) entry which is preliminary data.</text>
</comment>
<keyword evidence="2" id="KW-0805">Transcription regulation</keyword>
<evidence type="ECO:0000256" key="3">
    <source>
        <dbReference type="ARBA" id="ARBA00023125"/>
    </source>
</evidence>
<dbReference type="GO" id="GO:0003700">
    <property type="term" value="F:DNA-binding transcription factor activity"/>
    <property type="evidence" value="ECO:0007669"/>
    <property type="project" value="InterPro"/>
</dbReference>
<evidence type="ECO:0000313" key="6">
    <source>
        <dbReference type="EMBL" id="RLE07771.1"/>
    </source>
</evidence>
<dbReference type="Pfam" id="PF13411">
    <property type="entry name" value="MerR_1"/>
    <property type="match status" value="1"/>
</dbReference>
<dbReference type="AlphaFoldDB" id="A0A662D5B1"/>
<dbReference type="Gene3D" id="1.10.1660.10">
    <property type="match status" value="1"/>
</dbReference>
<proteinExistence type="predicted"/>
<evidence type="ECO:0000256" key="4">
    <source>
        <dbReference type="ARBA" id="ARBA00023163"/>
    </source>
</evidence>
<evidence type="ECO:0000256" key="2">
    <source>
        <dbReference type="ARBA" id="ARBA00023015"/>
    </source>
</evidence>
<dbReference type="SUPFAM" id="SSF46955">
    <property type="entry name" value="Putative DNA-binding domain"/>
    <property type="match status" value="1"/>
</dbReference>
<dbReference type="PANTHER" id="PTHR30204:SF69">
    <property type="entry name" value="MERR-FAMILY TRANSCRIPTIONAL REGULATOR"/>
    <property type="match status" value="1"/>
</dbReference>
<dbReference type="SMART" id="SM00422">
    <property type="entry name" value="HTH_MERR"/>
    <property type="match status" value="1"/>
</dbReference>
<dbReference type="InterPro" id="IPR009061">
    <property type="entry name" value="DNA-bd_dom_put_sf"/>
</dbReference>
<keyword evidence="4" id="KW-0804">Transcription</keyword>
<accession>A0A662D5B1</accession>
<evidence type="ECO:0000313" key="7">
    <source>
        <dbReference type="Proteomes" id="UP000277457"/>
    </source>
</evidence>
<dbReference type="GO" id="GO:0003677">
    <property type="term" value="F:DNA binding"/>
    <property type="evidence" value="ECO:0007669"/>
    <property type="project" value="UniProtKB-KW"/>
</dbReference>
<dbReference type="EMBL" id="QMPY01000068">
    <property type="protein sequence ID" value="RLE07771.1"/>
    <property type="molecule type" value="Genomic_DNA"/>
</dbReference>
<sequence>MSVYLIGDLARKTGLSRHTINYYINIGLIQEVGRSENNYRFFDDKVVERLNKIIDLRSKNVSIKRIKEILEKDGG</sequence>
<reference evidence="6 7" key="1">
    <citation type="submission" date="2018-06" db="EMBL/GenBank/DDBJ databases">
        <title>Extensive metabolic versatility and redundancy in microbially diverse, dynamic hydrothermal sediments.</title>
        <authorList>
            <person name="Dombrowski N."/>
            <person name="Teske A."/>
            <person name="Baker B.J."/>
        </authorList>
    </citation>
    <scope>NUCLEOTIDE SEQUENCE [LARGE SCALE GENOMIC DNA]</scope>
    <source>
        <strain evidence="6">B7_G13</strain>
    </source>
</reference>
<evidence type="ECO:0000259" key="5">
    <source>
        <dbReference type="PROSITE" id="PS50937"/>
    </source>
</evidence>
<dbReference type="Proteomes" id="UP000277457">
    <property type="component" value="Unassembled WGS sequence"/>
</dbReference>
<dbReference type="PROSITE" id="PS50937">
    <property type="entry name" value="HTH_MERR_2"/>
    <property type="match status" value="1"/>
</dbReference>
<organism evidence="6 7">
    <name type="scientific">Aerophobetes bacterium</name>
    <dbReference type="NCBI Taxonomy" id="2030807"/>
    <lineage>
        <taxon>Bacteria</taxon>
        <taxon>Candidatus Aerophobota</taxon>
    </lineage>
</organism>
<protein>
    <recommendedName>
        <fullName evidence="5">HTH merR-type domain-containing protein</fullName>
    </recommendedName>
</protein>